<organism evidence="5 6">
    <name type="scientific">Paracoccus alcaliphilus</name>
    <dbReference type="NCBI Taxonomy" id="34002"/>
    <lineage>
        <taxon>Bacteria</taxon>
        <taxon>Pseudomonadati</taxon>
        <taxon>Pseudomonadota</taxon>
        <taxon>Alphaproteobacteria</taxon>
        <taxon>Rhodobacterales</taxon>
        <taxon>Paracoccaceae</taxon>
        <taxon>Paracoccus</taxon>
    </lineage>
</organism>
<evidence type="ECO:0000313" key="5">
    <source>
        <dbReference type="EMBL" id="SEN58061.1"/>
    </source>
</evidence>
<feature type="region of interest" description="Disordered" evidence="3">
    <location>
        <begin position="120"/>
        <end position="147"/>
    </location>
</feature>
<dbReference type="Gene3D" id="3.40.50.1820">
    <property type="entry name" value="alpha/beta hydrolase"/>
    <property type="match status" value="1"/>
</dbReference>
<dbReference type="EMBL" id="FODE01000010">
    <property type="protein sequence ID" value="SEN58061.1"/>
    <property type="molecule type" value="Genomic_DNA"/>
</dbReference>
<protein>
    <recommendedName>
        <fullName evidence="4">Peptidase S9 prolyl oligopeptidase catalytic domain-containing protein</fullName>
    </recommendedName>
</protein>
<proteinExistence type="inferred from homology"/>
<accession>A0A1H8HPC6</accession>
<keyword evidence="6" id="KW-1185">Reference proteome</keyword>
<dbReference type="InterPro" id="IPR029058">
    <property type="entry name" value="AB_hydrolase_fold"/>
</dbReference>
<evidence type="ECO:0000313" key="6">
    <source>
        <dbReference type="Proteomes" id="UP000199054"/>
    </source>
</evidence>
<dbReference type="GO" id="GO:0008236">
    <property type="term" value="F:serine-type peptidase activity"/>
    <property type="evidence" value="ECO:0007669"/>
    <property type="project" value="InterPro"/>
</dbReference>
<dbReference type="InterPro" id="IPR052558">
    <property type="entry name" value="Siderophore_Hydrolase_D"/>
</dbReference>
<name>A0A1H8HPC6_9RHOB</name>
<dbReference type="InterPro" id="IPR001375">
    <property type="entry name" value="Peptidase_S9_cat"/>
</dbReference>
<sequence length="294" mass="31396">MITLNRRRLLAGIAAVTMLSGQSRPAPSIATYPLLTAPPPTHRTSVQDVTVDGHGYRLFRALPGGAAPAGGWPSLWMLDGNAAFNRLTADQLARHPGLAIICLGYQVATELAPEARTLDYTPAPTEGASEPRARDRQTGGHDTFRDRLAGPLMQAGSDGVYLDPARRSLWGHSFGGLFTLATLFRRPDLFRGYIPVSPSTGFGGNALDGIEAEAAPIPAGRAGVLIMLGDSEHRHGSEPPVQPRPSPQTMALAERLRSRDDLSLRVEVLKGLTHGATFRASFDPALQMAEGLRA</sequence>
<dbReference type="AlphaFoldDB" id="A0A1H8HPC6"/>
<dbReference type="PANTHER" id="PTHR40841:SF2">
    <property type="entry name" value="SIDEROPHORE-DEGRADING ESTERASE (EUROFUNG)"/>
    <property type="match status" value="1"/>
</dbReference>
<reference evidence="5 6" key="1">
    <citation type="submission" date="2016-10" db="EMBL/GenBank/DDBJ databases">
        <authorList>
            <person name="de Groot N.N."/>
        </authorList>
    </citation>
    <scope>NUCLEOTIDE SEQUENCE [LARGE SCALE GENOMIC DNA]</scope>
    <source>
        <strain evidence="5 6">DSM 8512</strain>
    </source>
</reference>
<dbReference type="STRING" id="34002.SAMN04489859_101029"/>
<evidence type="ECO:0000256" key="3">
    <source>
        <dbReference type="SAM" id="MobiDB-lite"/>
    </source>
</evidence>
<evidence type="ECO:0000256" key="1">
    <source>
        <dbReference type="ARBA" id="ARBA00005622"/>
    </source>
</evidence>
<evidence type="ECO:0000256" key="2">
    <source>
        <dbReference type="ARBA" id="ARBA00022801"/>
    </source>
</evidence>
<dbReference type="Pfam" id="PF00326">
    <property type="entry name" value="Peptidase_S9"/>
    <property type="match status" value="1"/>
</dbReference>
<dbReference type="GO" id="GO:0006508">
    <property type="term" value="P:proteolysis"/>
    <property type="evidence" value="ECO:0007669"/>
    <property type="project" value="InterPro"/>
</dbReference>
<gene>
    <name evidence="5" type="ORF">SAMN04489859_101029</name>
</gene>
<dbReference type="Proteomes" id="UP000199054">
    <property type="component" value="Unassembled WGS sequence"/>
</dbReference>
<dbReference type="RefSeq" id="WP_170851790.1">
    <property type="nucleotide sequence ID" value="NZ_CP067124.1"/>
</dbReference>
<feature type="compositionally biased region" description="Basic and acidic residues" evidence="3">
    <location>
        <begin position="129"/>
        <end position="147"/>
    </location>
</feature>
<dbReference type="SUPFAM" id="SSF53474">
    <property type="entry name" value="alpha/beta-Hydrolases"/>
    <property type="match status" value="1"/>
</dbReference>
<comment type="similarity">
    <text evidence="1">Belongs to the esterase D family.</text>
</comment>
<dbReference type="PANTHER" id="PTHR40841">
    <property type="entry name" value="SIDEROPHORE TRIACETYLFUSARININE C ESTERASE"/>
    <property type="match status" value="1"/>
</dbReference>
<evidence type="ECO:0000259" key="4">
    <source>
        <dbReference type="Pfam" id="PF00326"/>
    </source>
</evidence>
<keyword evidence="2" id="KW-0378">Hydrolase</keyword>
<feature type="domain" description="Peptidase S9 prolyl oligopeptidase catalytic" evidence="4">
    <location>
        <begin position="140"/>
        <end position="200"/>
    </location>
</feature>
<dbReference type="GO" id="GO:0016788">
    <property type="term" value="F:hydrolase activity, acting on ester bonds"/>
    <property type="evidence" value="ECO:0007669"/>
    <property type="project" value="TreeGrafter"/>
</dbReference>